<organism evidence="1 2">
    <name type="scientific">Lichenicola cladoniae</name>
    <dbReference type="NCBI Taxonomy" id="1484109"/>
    <lineage>
        <taxon>Bacteria</taxon>
        <taxon>Pseudomonadati</taxon>
        <taxon>Pseudomonadota</taxon>
        <taxon>Alphaproteobacteria</taxon>
        <taxon>Acetobacterales</taxon>
        <taxon>Acetobacteraceae</taxon>
        <taxon>Lichenicola</taxon>
    </lineage>
</organism>
<dbReference type="KEGG" id="lck:HN018_26705"/>
<evidence type="ECO:0000313" key="2">
    <source>
        <dbReference type="Proteomes" id="UP000500767"/>
    </source>
</evidence>
<protein>
    <submittedName>
        <fullName evidence="1">Transposase</fullName>
    </submittedName>
</protein>
<evidence type="ECO:0000313" key="1">
    <source>
        <dbReference type="EMBL" id="QKE93724.1"/>
    </source>
</evidence>
<sequence>MLEAITSPWSSGQVEGQIIKLKLVKHQLYGRANLELLEARLVGSP</sequence>
<proteinExistence type="predicted"/>
<dbReference type="EMBL" id="CP053711">
    <property type="protein sequence ID" value="QKE93724.1"/>
    <property type="molecule type" value="Genomic_DNA"/>
</dbReference>
<accession>A0A6M8HYS9</accession>
<name>A0A6M8HYS9_9PROT</name>
<dbReference type="Proteomes" id="UP000500767">
    <property type="component" value="Plasmid unnamed4"/>
</dbReference>
<keyword evidence="1" id="KW-0614">Plasmid</keyword>
<dbReference type="AlphaFoldDB" id="A0A6M8HYS9"/>
<gene>
    <name evidence="1" type="ORF">HN018_26705</name>
</gene>
<geneLocation type="plasmid" evidence="1 2">
    <name>unnamed4</name>
</geneLocation>
<keyword evidence="2" id="KW-1185">Reference proteome</keyword>
<reference evidence="1 2" key="1">
    <citation type="journal article" date="2014" name="World J. Microbiol. Biotechnol.">
        <title>Biodiversity and physiological characteristics of Antarctic and Arctic lichens-associated bacteria.</title>
        <authorList>
            <person name="Lee Y.M."/>
            <person name="Kim E.H."/>
            <person name="Lee H.K."/>
            <person name="Hong S.G."/>
        </authorList>
    </citation>
    <scope>NUCLEOTIDE SEQUENCE [LARGE SCALE GENOMIC DNA]</scope>
    <source>
        <strain evidence="1 2">PAMC 26569</strain>
        <plasmid evidence="1">unnamed4</plasmid>
    </source>
</reference>